<proteinExistence type="inferred from homology"/>
<reference evidence="5" key="1">
    <citation type="journal article" date="2020" name="mSystems">
        <title>Genome- and Community-Level Interaction Insights into Carbon Utilization and Element Cycling Functions of Hydrothermarchaeota in Hydrothermal Sediment.</title>
        <authorList>
            <person name="Zhou Z."/>
            <person name="Liu Y."/>
            <person name="Xu W."/>
            <person name="Pan J."/>
            <person name="Luo Z.H."/>
            <person name="Li M."/>
        </authorList>
    </citation>
    <scope>NUCLEOTIDE SEQUENCE [LARGE SCALE GENOMIC DNA]</scope>
    <source>
        <strain evidence="5">SpSt-1056</strain>
    </source>
</reference>
<dbReference type="InterPro" id="IPR036390">
    <property type="entry name" value="WH_DNA-bd_sf"/>
</dbReference>
<dbReference type="InterPro" id="IPR005650">
    <property type="entry name" value="BlaI_family"/>
</dbReference>
<dbReference type="Gene3D" id="1.10.10.10">
    <property type="entry name" value="Winged helix-like DNA-binding domain superfamily/Winged helix DNA-binding domain"/>
    <property type="match status" value="1"/>
</dbReference>
<comment type="caution">
    <text evidence="5">The sequence shown here is derived from an EMBL/GenBank/DDBJ whole genome shotgun (WGS) entry which is preliminary data.</text>
</comment>
<dbReference type="SUPFAM" id="SSF46785">
    <property type="entry name" value="Winged helix' DNA-binding domain"/>
    <property type="match status" value="1"/>
</dbReference>
<keyword evidence="4" id="KW-0804">Transcription</keyword>
<evidence type="ECO:0000256" key="1">
    <source>
        <dbReference type="ARBA" id="ARBA00011046"/>
    </source>
</evidence>
<evidence type="ECO:0000256" key="2">
    <source>
        <dbReference type="ARBA" id="ARBA00023015"/>
    </source>
</evidence>
<sequence length="140" mass="15920">MPSPGLSRVKRKVKFEMETVDGDKISIVFEGSLNREKLFQLADFLELVGGPSDGQPEFRGSKLTKVVDLIEKHFPFSSFTSRDVADVYQYEYREPIPLSTVSTYLARLSDRGYLERSGAGNLARYRVLHQESRVNRVSDV</sequence>
<evidence type="ECO:0000256" key="4">
    <source>
        <dbReference type="ARBA" id="ARBA00023163"/>
    </source>
</evidence>
<dbReference type="GO" id="GO:0045892">
    <property type="term" value="P:negative regulation of DNA-templated transcription"/>
    <property type="evidence" value="ECO:0007669"/>
    <property type="project" value="InterPro"/>
</dbReference>
<dbReference type="GO" id="GO:0003677">
    <property type="term" value="F:DNA binding"/>
    <property type="evidence" value="ECO:0007669"/>
    <property type="project" value="UniProtKB-KW"/>
</dbReference>
<organism evidence="5">
    <name type="scientific">Caldiarchaeum subterraneum</name>
    <dbReference type="NCBI Taxonomy" id="311458"/>
    <lineage>
        <taxon>Archaea</taxon>
        <taxon>Nitrososphaerota</taxon>
        <taxon>Candidatus Caldarchaeales</taxon>
        <taxon>Candidatus Caldarchaeaceae</taxon>
        <taxon>Candidatus Caldarchaeum</taxon>
    </lineage>
</organism>
<dbReference type="Pfam" id="PF03965">
    <property type="entry name" value="Penicillinase_R"/>
    <property type="match status" value="1"/>
</dbReference>
<gene>
    <name evidence="5" type="ORF">ENM11_08310</name>
</gene>
<dbReference type="EMBL" id="DRWN01000068">
    <property type="protein sequence ID" value="HHK69128.1"/>
    <property type="molecule type" value="Genomic_DNA"/>
</dbReference>
<name>A0A7C5QE64_CALS0</name>
<evidence type="ECO:0000313" key="5">
    <source>
        <dbReference type="EMBL" id="HHK69128.1"/>
    </source>
</evidence>
<evidence type="ECO:0000256" key="3">
    <source>
        <dbReference type="ARBA" id="ARBA00023125"/>
    </source>
</evidence>
<dbReference type="AlphaFoldDB" id="A0A7C5QE64"/>
<protein>
    <submittedName>
        <fullName evidence="5">Uncharacterized protein</fullName>
    </submittedName>
</protein>
<keyword evidence="3" id="KW-0238">DNA-binding</keyword>
<comment type="similarity">
    <text evidence="1">Belongs to the BlaI transcriptional regulatory family.</text>
</comment>
<dbReference type="InterPro" id="IPR036388">
    <property type="entry name" value="WH-like_DNA-bd_sf"/>
</dbReference>
<keyword evidence="2" id="KW-0805">Transcription regulation</keyword>
<accession>A0A7C5QE64</accession>